<dbReference type="InterPro" id="IPR016160">
    <property type="entry name" value="Ald_DH_CS_CYS"/>
</dbReference>
<keyword evidence="5" id="KW-0274">FAD</keyword>
<keyword evidence="5" id="KW-0678">Repressor</keyword>
<dbReference type="InterPro" id="IPR016162">
    <property type="entry name" value="Ald_DH_N"/>
</dbReference>
<comment type="caution">
    <text evidence="9">The sequence shown here is derived from an EMBL/GenBank/DDBJ whole genome shotgun (WGS) entry which is preliminary data.</text>
</comment>
<dbReference type="Pfam" id="PF00171">
    <property type="entry name" value="Aldedh"/>
    <property type="match status" value="1"/>
</dbReference>
<keyword evidence="5" id="KW-0805">Transcription regulation</keyword>
<dbReference type="PIRSF" id="PIRSF000197">
    <property type="entry name" value="Bifunct_PutA"/>
    <property type="match status" value="1"/>
</dbReference>
<reference evidence="9 10" key="1">
    <citation type="journal article" date="2019" name="Int. J. Syst. Evol. Microbiol.">
        <title>The Global Catalogue of Microorganisms (GCM) 10K type strain sequencing project: providing services to taxonomists for standard genome sequencing and annotation.</title>
        <authorList>
            <consortium name="The Broad Institute Genomics Platform"/>
            <consortium name="The Broad Institute Genome Sequencing Center for Infectious Disease"/>
            <person name="Wu L."/>
            <person name="Ma J."/>
        </authorList>
    </citation>
    <scope>NUCLEOTIDE SEQUENCE [LARGE SCALE GENOMIC DNA]</scope>
    <source>
        <strain evidence="9 10">JCM 14330</strain>
    </source>
</reference>
<feature type="domain" description="Proline dehydrogenase PutA" evidence="8">
    <location>
        <begin position="82"/>
        <end position="191"/>
    </location>
</feature>
<evidence type="ECO:0000256" key="4">
    <source>
        <dbReference type="ARBA" id="ARBA00048142"/>
    </source>
</evidence>
<keyword evidence="5" id="KW-0642">Proline metabolism</keyword>
<dbReference type="Gene3D" id="1.20.5.550">
    <property type="entry name" value="Single Helix bin"/>
    <property type="match status" value="1"/>
</dbReference>
<dbReference type="Gene3D" id="3.40.309.10">
    <property type="entry name" value="Aldehyde Dehydrogenase, Chain A, domain 2"/>
    <property type="match status" value="1"/>
</dbReference>
<dbReference type="Pfam" id="PF01619">
    <property type="entry name" value="Pro_dh"/>
    <property type="match status" value="1"/>
</dbReference>
<evidence type="ECO:0000313" key="9">
    <source>
        <dbReference type="EMBL" id="GAA0513839.1"/>
    </source>
</evidence>
<dbReference type="EMBL" id="BAAAEN010000013">
    <property type="protein sequence ID" value="GAA0513839.1"/>
    <property type="molecule type" value="Genomic_DNA"/>
</dbReference>
<evidence type="ECO:0000256" key="5">
    <source>
        <dbReference type="PIRNR" id="PIRNR000197"/>
    </source>
</evidence>
<organism evidence="9 10">
    <name type="scientific">Pigmentiphaga daeguensis</name>
    <dbReference type="NCBI Taxonomy" id="414049"/>
    <lineage>
        <taxon>Bacteria</taxon>
        <taxon>Pseudomonadati</taxon>
        <taxon>Pseudomonadota</taxon>
        <taxon>Betaproteobacteria</taxon>
        <taxon>Burkholderiales</taxon>
        <taxon>Alcaligenaceae</taxon>
        <taxon>Pigmentiphaga</taxon>
    </lineage>
</organism>
<dbReference type="NCBIfam" id="NF008869">
    <property type="entry name" value="PRK11904.1"/>
    <property type="match status" value="1"/>
</dbReference>
<dbReference type="NCBIfam" id="TIGR01238">
    <property type="entry name" value="D1pyr5carbox3"/>
    <property type="match status" value="1"/>
</dbReference>
<keyword evidence="5" id="KW-0804">Transcription</keyword>
<feature type="domain" description="Proline dehydrogenase" evidence="7">
    <location>
        <begin position="201"/>
        <end position="502"/>
    </location>
</feature>
<dbReference type="InterPro" id="IPR015590">
    <property type="entry name" value="Aldehyde_DH_dom"/>
</dbReference>
<protein>
    <recommendedName>
        <fullName evidence="5">Bifunctional protein PutA</fullName>
    </recommendedName>
    <domain>
        <recommendedName>
            <fullName evidence="5">Proline dehydrogenase</fullName>
            <ecNumber evidence="5">1.5.5.2</ecNumber>
        </recommendedName>
        <alternativeName>
            <fullName evidence="5">Proline oxidase</fullName>
        </alternativeName>
    </domain>
    <domain>
        <recommendedName>
            <fullName evidence="5">Delta-1-pyrroline-5-carboxylate dehydrogenase</fullName>
            <shortName evidence="5">P5C dehydrogenase</shortName>
            <ecNumber evidence="5">1.2.1.88</ecNumber>
        </recommendedName>
        <alternativeName>
            <fullName evidence="5">L-glutamate gamma-semialdehyde dehydrogenase</fullName>
        </alternativeName>
    </domain>
</protein>
<comment type="function">
    <text evidence="5">Oxidizes proline to glutamate for use as a carbon and nitrogen source.</text>
</comment>
<keyword evidence="3 5" id="KW-0520">NAD</keyword>
<dbReference type="InterPro" id="IPR016161">
    <property type="entry name" value="Ald_DH/histidinol_DH"/>
</dbReference>
<dbReference type="PANTHER" id="PTHR42862">
    <property type="entry name" value="DELTA-1-PYRROLINE-5-CARBOXYLATE DEHYDROGENASE 1, ISOFORM A-RELATED"/>
    <property type="match status" value="1"/>
</dbReference>
<comment type="catalytic activity">
    <reaction evidence="4 5">
        <text>L-glutamate 5-semialdehyde + NAD(+) + H2O = L-glutamate + NADH + 2 H(+)</text>
        <dbReference type="Rhea" id="RHEA:30235"/>
        <dbReference type="ChEBI" id="CHEBI:15377"/>
        <dbReference type="ChEBI" id="CHEBI:15378"/>
        <dbReference type="ChEBI" id="CHEBI:29985"/>
        <dbReference type="ChEBI" id="CHEBI:57540"/>
        <dbReference type="ChEBI" id="CHEBI:57945"/>
        <dbReference type="ChEBI" id="CHEBI:58066"/>
        <dbReference type="EC" id="1.2.1.88"/>
    </reaction>
</comment>
<dbReference type="EC" id="1.5.5.2" evidence="5"/>
<dbReference type="InterPro" id="IPR002872">
    <property type="entry name" value="Proline_DH_dom"/>
</dbReference>
<evidence type="ECO:0000259" key="8">
    <source>
        <dbReference type="Pfam" id="PF14850"/>
    </source>
</evidence>
<dbReference type="SUPFAM" id="SSF53720">
    <property type="entry name" value="ALDH-like"/>
    <property type="match status" value="1"/>
</dbReference>
<comment type="similarity">
    <text evidence="5">In the N-terminal section; belongs to the proline dehydrogenase family.</text>
</comment>
<dbReference type="InterPro" id="IPR025703">
    <property type="entry name" value="Bifunct_PutA"/>
</dbReference>
<dbReference type="Gene3D" id="3.40.605.10">
    <property type="entry name" value="Aldehyde Dehydrogenase, Chain A, domain 1"/>
    <property type="match status" value="1"/>
</dbReference>
<dbReference type="PROSITE" id="PS00070">
    <property type="entry name" value="ALDEHYDE_DEHYDR_CYS"/>
    <property type="match status" value="1"/>
</dbReference>
<dbReference type="Proteomes" id="UP001501706">
    <property type="component" value="Unassembled WGS sequence"/>
</dbReference>
<accession>A0ABN1C8B1</accession>
<evidence type="ECO:0000256" key="1">
    <source>
        <dbReference type="ARBA" id="ARBA00004786"/>
    </source>
</evidence>
<dbReference type="Pfam" id="PF14850">
    <property type="entry name" value="Pro_dh-DNA_bdg"/>
    <property type="match status" value="1"/>
</dbReference>
<dbReference type="InterPro" id="IPR024090">
    <property type="entry name" value="PRODH_PutA_dom_I"/>
</dbReference>
<feature type="domain" description="Aldehyde dehydrogenase" evidence="6">
    <location>
        <begin position="594"/>
        <end position="1033"/>
    </location>
</feature>
<proteinExistence type="inferred from homology"/>
<evidence type="ECO:0000313" key="10">
    <source>
        <dbReference type="Proteomes" id="UP001501706"/>
    </source>
</evidence>
<evidence type="ECO:0000259" key="6">
    <source>
        <dbReference type="Pfam" id="PF00171"/>
    </source>
</evidence>
<comment type="pathway">
    <text evidence="5">Amino-acid degradation; L-proline degradation into L-glutamate; L-glutamate from L-proline: step 1/2.</text>
</comment>
<evidence type="ECO:0000259" key="7">
    <source>
        <dbReference type="Pfam" id="PF01619"/>
    </source>
</evidence>
<dbReference type="InterPro" id="IPR005933">
    <property type="entry name" value="PutA_C"/>
</dbReference>
<dbReference type="InterPro" id="IPR050485">
    <property type="entry name" value="Proline_metab_enzyme"/>
</dbReference>
<name>A0ABN1C8B1_9BURK</name>
<dbReference type="Gene3D" id="3.20.20.220">
    <property type="match status" value="1"/>
</dbReference>
<dbReference type="InterPro" id="IPR024089">
    <property type="entry name" value="PRODH_PutA_dom_I/II"/>
</dbReference>
<keyword evidence="2 5" id="KW-0560">Oxidoreductase</keyword>
<dbReference type="InterPro" id="IPR024082">
    <property type="entry name" value="PRODH_PutA_dom_II"/>
</dbReference>
<dbReference type="SUPFAM" id="SSF51730">
    <property type="entry name" value="FAD-linked oxidoreductase"/>
    <property type="match status" value="1"/>
</dbReference>
<dbReference type="SUPFAM" id="SSF81935">
    <property type="entry name" value="N-terminal domain of bifunctional PutA protein"/>
    <property type="match status" value="1"/>
</dbReference>
<comment type="similarity">
    <text evidence="5">In the C-terminal section; belongs to the aldehyde dehydrogenase family.</text>
</comment>
<keyword evidence="5" id="KW-0238">DNA-binding</keyword>
<comment type="catalytic activity">
    <reaction evidence="5">
        <text>L-proline + a quinone = (S)-1-pyrroline-5-carboxylate + a quinol + H(+)</text>
        <dbReference type="Rhea" id="RHEA:23784"/>
        <dbReference type="ChEBI" id="CHEBI:15378"/>
        <dbReference type="ChEBI" id="CHEBI:17388"/>
        <dbReference type="ChEBI" id="CHEBI:24646"/>
        <dbReference type="ChEBI" id="CHEBI:60039"/>
        <dbReference type="ChEBI" id="CHEBI:132124"/>
        <dbReference type="EC" id="1.5.5.2"/>
    </reaction>
</comment>
<dbReference type="EC" id="1.2.1.88" evidence="5"/>
<comment type="cofactor">
    <cofactor evidence="5">
        <name>FAD</name>
        <dbReference type="ChEBI" id="CHEBI:57692"/>
    </cofactor>
</comment>
<keyword evidence="5" id="KW-0285">Flavoprotein</keyword>
<comment type="pathway">
    <text evidence="1 5">Amino-acid degradation; L-proline degradation into L-glutamate; L-glutamate from L-proline: step 2/2.</text>
</comment>
<gene>
    <name evidence="9" type="primary">putA</name>
    <name evidence="9" type="ORF">GCM10009097_34070</name>
</gene>
<evidence type="ECO:0000256" key="3">
    <source>
        <dbReference type="ARBA" id="ARBA00023027"/>
    </source>
</evidence>
<evidence type="ECO:0000256" key="2">
    <source>
        <dbReference type="ARBA" id="ARBA00023002"/>
    </source>
</evidence>
<sequence>MQSTTPCPYSFEAFPPGIAPQTGTRAAITSDYRRAEHEMVGRLLDEIGPSSDDGPVMDLAWRLASTLRDESARQATEGLAQMLLQEFSLSSEEGIALMCLAESVLRIPDTATRDALIRDKISKGRWSAHLGHSPSLFVNAAVWGLLLTGRLYAAHQGSGPQAALAGLVEKGGEPLVRRAVDAAMRLLGDQFVAGRTVEQALDRSRAQVARGYTHSYDMLGEAAMTEADALRYTAAYEHAIHRIGASCRDGTPYEVPGISIKLSALHPRYARSQQARVQGELYPRLLSLARAARGHGMGLNIDAEEAARLDLSLDLLERLCGEPDLEGWNGLGFVVQAYQKRSLRLIEHLVTLARRGGRRLMVRLVKGAYWDSEIKLAQVQGLQDYPVFTRKPHTDIAYLACARRLLAATDAVFPQFATHNAHTLAAVYHLAGPQGFRPGQYEFQCLHGMGEPLYDQVVGAARDGGLGRPCRIYAPVGPHDTLLAYLVRRLLENGANTSFVHRVADHVLPLEAVIVDPVAAARDIGAGGGSVGAPDPRIPLPPNLYGAERVNSRGLDWSDEACLLQLSHRLAGAAGRTWLARPLLDDQAAPGPLLEIRSPAHRGDLVGHVQEASPADLELALVRAGHAARLWRDTAPAERAAILRRAADGMEDEREALAALMVREAGKTLPNAFGEVRETVDFLRYYAARATDGFDGALHRPLGIVACISPWNFPLSIFTGQVAAALAAGNTVVAKPAEQTPLIAAEAVRILRAAGVPPGALQMLPGRGASIGAGLVADARVQGVLFTGSAEVARDMRRVLAERLGSDGRSIPLIAETGGLNAMIVDSSALPEQVVADVMESAFDSAGQRCSALRLLCLQEDVADRILAMLRGAMDEYRIGRPDRLETDAGPVIDEAARDDIERHVAAMRDAGRPVHRSGRLDAEECRQGCFVAPTLIELERPDQLRREVFGPVLHVVRFAGRHLDSLLEQVNDLGYGLTLGLHTRIDDTVARVLDRARVGNVYVNRNMIGAVVGVQPFGGEGMSGTGPKAGGPLYLPRLLSSAPPDIAIRALAPHPPAPAWLQPTRPARPLAALWDWARDQGMAELADRCATYAARLPEIAAATLPGPTGQLDVYALRPRGRVLCIADETSDLLAQLAAALGTGNEALWQAGHQTAALHASLPAGVAGHVAVADPAASSFDAVLVHAVGNRLKSILRQLARRAGAIVPVVDLAPGDAAIPLERLLVERSVSINTAAAGGNASLMTMG</sequence>
<dbReference type="CDD" id="cd07125">
    <property type="entry name" value="ALDH_PutA-P5CDH"/>
    <property type="match status" value="1"/>
</dbReference>
<dbReference type="RefSeq" id="WP_343927906.1">
    <property type="nucleotide sequence ID" value="NZ_BAAAEN010000013.1"/>
</dbReference>
<keyword evidence="10" id="KW-1185">Reference proteome</keyword>
<dbReference type="NCBIfam" id="NF008772">
    <property type="entry name" value="PRK11809.1"/>
    <property type="match status" value="1"/>
</dbReference>
<dbReference type="InterPro" id="IPR016163">
    <property type="entry name" value="Ald_DH_C"/>
</dbReference>
<dbReference type="Gene3D" id="1.20.5.460">
    <property type="entry name" value="Single helix bin"/>
    <property type="match status" value="1"/>
</dbReference>
<dbReference type="PANTHER" id="PTHR42862:SF1">
    <property type="entry name" value="DELTA-1-PYRROLINE-5-CARBOXYLATE DEHYDROGENASE 2, ISOFORM A-RELATED"/>
    <property type="match status" value="1"/>
</dbReference>
<dbReference type="InterPro" id="IPR029041">
    <property type="entry name" value="FAD-linked_oxidoreductase-like"/>
</dbReference>